<accession>A0A8T0GYL0</accession>
<reference evidence="1" key="1">
    <citation type="submission" date="2020-06" db="EMBL/GenBank/DDBJ databases">
        <title>WGS assembly of Ceratodon purpureus strain R40.</title>
        <authorList>
            <person name="Carey S.B."/>
            <person name="Jenkins J."/>
            <person name="Shu S."/>
            <person name="Lovell J.T."/>
            <person name="Sreedasyam A."/>
            <person name="Maumus F."/>
            <person name="Tiley G.P."/>
            <person name="Fernandez-Pozo N."/>
            <person name="Barry K."/>
            <person name="Chen C."/>
            <person name="Wang M."/>
            <person name="Lipzen A."/>
            <person name="Daum C."/>
            <person name="Saski C.A."/>
            <person name="Payton A.C."/>
            <person name="Mcbreen J.C."/>
            <person name="Conrad R.E."/>
            <person name="Kollar L.M."/>
            <person name="Olsson S."/>
            <person name="Huttunen S."/>
            <person name="Landis J.B."/>
            <person name="Wickett N.J."/>
            <person name="Johnson M.G."/>
            <person name="Rensing S.A."/>
            <person name="Grimwood J."/>
            <person name="Schmutz J."/>
            <person name="Mcdaniel S.F."/>
        </authorList>
    </citation>
    <scope>NUCLEOTIDE SEQUENCE</scope>
    <source>
        <strain evidence="1">R40</strain>
    </source>
</reference>
<dbReference type="Proteomes" id="UP000822688">
    <property type="component" value="Chromosome 8"/>
</dbReference>
<proteinExistence type="predicted"/>
<name>A0A8T0GYL0_CERPU</name>
<dbReference type="EMBL" id="CM026429">
    <property type="protein sequence ID" value="KAG0563545.1"/>
    <property type="molecule type" value="Genomic_DNA"/>
</dbReference>
<organism evidence="1 2">
    <name type="scientific">Ceratodon purpureus</name>
    <name type="common">Fire moss</name>
    <name type="synonym">Dicranum purpureum</name>
    <dbReference type="NCBI Taxonomy" id="3225"/>
    <lineage>
        <taxon>Eukaryota</taxon>
        <taxon>Viridiplantae</taxon>
        <taxon>Streptophyta</taxon>
        <taxon>Embryophyta</taxon>
        <taxon>Bryophyta</taxon>
        <taxon>Bryophytina</taxon>
        <taxon>Bryopsida</taxon>
        <taxon>Dicranidae</taxon>
        <taxon>Pseudoditrichales</taxon>
        <taxon>Ditrichaceae</taxon>
        <taxon>Ceratodon</taxon>
    </lineage>
</organism>
<evidence type="ECO:0000313" key="1">
    <source>
        <dbReference type="EMBL" id="KAG0563545.1"/>
    </source>
</evidence>
<keyword evidence="2" id="KW-1185">Reference proteome</keyword>
<sequence>MRLPFNNHLLGNLKPVKRALGRLKCFIVEHCGVHDLDKLNLSSECPADELYCNNILMSSDISDYVCLGKNIFSVLIYDHSLFLISDVHDSVSNVRSDFISDLITYL</sequence>
<comment type="caution">
    <text evidence="1">The sequence shown here is derived from an EMBL/GenBank/DDBJ whole genome shotgun (WGS) entry which is preliminary data.</text>
</comment>
<dbReference type="AlphaFoldDB" id="A0A8T0GYL0"/>
<feature type="non-terminal residue" evidence="1">
    <location>
        <position position="106"/>
    </location>
</feature>
<gene>
    <name evidence="1" type="ORF">KC19_8G040000</name>
</gene>
<protein>
    <submittedName>
        <fullName evidence="1">Uncharacterized protein</fullName>
    </submittedName>
</protein>
<evidence type="ECO:0000313" key="2">
    <source>
        <dbReference type="Proteomes" id="UP000822688"/>
    </source>
</evidence>